<dbReference type="GO" id="GO:0006487">
    <property type="term" value="P:protein N-linked glycosylation"/>
    <property type="evidence" value="ECO:0007669"/>
    <property type="project" value="TreeGrafter"/>
</dbReference>
<keyword evidence="4" id="KW-1185">Reference proteome</keyword>
<accession>A0AAD4NG54</accession>
<reference evidence="3" key="1">
    <citation type="submission" date="2022-01" db="EMBL/GenBank/DDBJ databases">
        <title>Genome Sequence Resource for Two Populations of Ditylenchus destructor, the Migratory Endoparasitic Phytonematode.</title>
        <authorList>
            <person name="Zhang H."/>
            <person name="Lin R."/>
            <person name="Xie B."/>
        </authorList>
    </citation>
    <scope>NUCLEOTIDE SEQUENCE</scope>
    <source>
        <strain evidence="3">BazhouSP</strain>
    </source>
</reference>
<feature type="domain" description="MGAT4 conserved region" evidence="2">
    <location>
        <begin position="526"/>
        <end position="750"/>
    </location>
</feature>
<evidence type="ECO:0000256" key="1">
    <source>
        <dbReference type="SAM" id="SignalP"/>
    </source>
</evidence>
<name>A0AAD4NG54_9BILA</name>
<dbReference type="InterPro" id="IPR006759">
    <property type="entry name" value="Glyco_transf_54"/>
</dbReference>
<feature type="signal peptide" evidence="1">
    <location>
        <begin position="1"/>
        <end position="19"/>
    </location>
</feature>
<sequence>MLIVVSVTGLILLYYSCRLQQNSITSCPKDATFKQKNIGNNIHRLLRHRFTSTNNFAPHILSALYVDFLPHLKYTDQTFLDPLILLKQNNVFRSPAYILIAIPSTYRRDVNYLFETLSSLFTNLVEEERYLVQFVVMLAERDLTDPTIVKYVNETIDGIRRTYTREVEDGIIEVIMPPFEWYPPNLNSIPPTFNDSQQRMTWRTKQNLDYAYLMLYARTSFPHFKHYVQLEDDVETIPKYATAMKHFGDTHSGWVMCEFSHLGFIGKMFRQSDLFFVTQFILLLYRELPVDWIMEQLLVTKYCPRANINKCDAKRMEGRIRLRRRPPLFQHKGRHSSLPGKIQKLRETTFDARFQPPINLEKTGNPEPAKLHTNIRGLGQISLMDFYTNSTPIQLQNVSALNVPFIEIMYPNTAQIRELALHYSFVVHQSAKENGTVLWPAVHPFDVFIKCASIDSFDCPQSITKISSDIDSMFLHKFIRPKDSCEGLYPKKIPAFSFVDALPHLRNQAYLDPVRLYRNRLVVRRPAEIIFGIPTTHHNVSSLVTSLQNALENLDDRHRTSTLFIILWQNSDMDELELIQTFLNIVETEFGNGLIEIIIPPAIWFAMNRTYNSSLDLRHSLCTIYLMQYVAHYHPYSKYYVQLADDIRTRPDYMEHIYYLASNPDHYNWLLMELSRTVPNPRNLGQMFKINSLALLYRYAMLLYDQLSMEQIVNSWVHTCSCYIGEPDCIMRRIIGKRMFRSQKALFQHYFADQQDMSRDIFDSYITADTYNRTQQRSTKFIFEYDVSSWPQPFNSTAFYLLYKNEIRISYSFTILEAYASYPQNDNNLLPHCFATDTLDRRDILDITYECSKGNVIGQAKNTKERSIDFDEYDCLEQKAQQQIEPEGTQNANEFIYRWKYPVVLSNIQIILRWKDSMTSFTFTSLLIS</sequence>
<dbReference type="PANTHER" id="PTHR12062:SF9">
    <property type="entry name" value="ALPHA-1,3-MANNOSYL-GLYCOPROTEIN 4-BETA-N-ACETYLGLUCOSAMINYLTRANSFERASE A, ISOFORM A"/>
    <property type="match status" value="1"/>
</dbReference>
<dbReference type="Pfam" id="PF04666">
    <property type="entry name" value="MGAT4_cons"/>
    <property type="match status" value="2"/>
</dbReference>
<dbReference type="PANTHER" id="PTHR12062">
    <property type="entry name" value="N-ACETYLGLUCOSAMINYLTRANSFERASE VI"/>
    <property type="match status" value="1"/>
</dbReference>
<dbReference type="EMBL" id="JAKKPZ010000001">
    <property type="protein sequence ID" value="KAI1728783.1"/>
    <property type="molecule type" value="Genomic_DNA"/>
</dbReference>
<evidence type="ECO:0000313" key="3">
    <source>
        <dbReference type="EMBL" id="KAI1728783.1"/>
    </source>
</evidence>
<dbReference type="GO" id="GO:0008375">
    <property type="term" value="F:acetylglucosaminyltransferase activity"/>
    <property type="evidence" value="ECO:0007669"/>
    <property type="project" value="TreeGrafter"/>
</dbReference>
<dbReference type="GO" id="GO:0005783">
    <property type="term" value="C:endoplasmic reticulum"/>
    <property type="evidence" value="ECO:0007669"/>
    <property type="project" value="TreeGrafter"/>
</dbReference>
<keyword evidence="3" id="KW-0808">Transferase</keyword>
<gene>
    <name evidence="3" type="ORF">DdX_00986</name>
</gene>
<proteinExistence type="predicted"/>
<keyword evidence="1" id="KW-0732">Signal</keyword>
<protein>
    <submittedName>
        <fullName evidence="3">N-Acetylglucosaminyltransferase-IV (GnT-IV) conserved region domain-containing protein</fullName>
    </submittedName>
</protein>
<dbReference type="GO" id="GO:0005793">
    <property type="term" value="C:endoplasmic reticulum-Golgi intermediate compartment"/>
    <property type="evidence" value="ECO:0007669"/>
    <property type="project" value="TreeGrafter"/>
</dbReference>
<dbReference type="Proteomes" id="UP001201812">
    <property type="component" value="Unassembled WGS sequence"/>
</dbReference>
<dbReference type="AlphaFoldDB" id="A0AAD4NG54"/>
<organism evidence="3 4">
    <name type="scientific">Ditylenchus destructor</name>
    <dbReference type="NCBI Taxonomy" id="166010"/>
    <lineage>
        <taxon>Eukaryota</taxon>
        <taxon>Metazoa</taxon>
        <taxon>Ecdysozoa</taxon>
        <taxon>Nematoda</taxon>
        <taxon>Chromadorea</taxon>
        <taxon>Rhabditida</taxon>
        <taxon>Tylenchina</taxon>
        <taxon>Tylenchomorpha</taxon>
        <taxon>Sphaerularioidea</taxon>
        <taxon>Anguinidae</taxon>
        <taxon>Anguininae</taxon>
        <taxon>Ditylenchus</taxon>
    </lineage>
</organism>
<feature type="domain" description="MGAT4 conserved region" evidence="2">
    <location>
        <begin position="96"/>
        <end position="350"/>
    </location>
</feature>
<comment type="caution">
    <text evidence="3">The sequence shown here is derived from an EMBL/GenBank/DDBJ whole genome shotgun (WGS) entry which is preliminary data.</text>
</comment>
<dbReference type="GO" id="GO:0005795">
    <property type="term" value="C:Golgi stack"/>
    <property type="evidence" value="ECO:0007669"/>
    <property type="project" value="TreeGrafter"/>
</dbReference>
<dbReference type="InterPro" id="IPR057279">
    <property type="entry name" value="MGAT4"/>
</dbReference>
<keyword evidence="3" id="KW-0328">Glycosyltransferase</keyword>
<evidence type="ECO:0000259" key="2">
    <source>
        <dbReference type="Pfam" id="PF04666"/>
    </source>
</evidence>
<evidence type="ECO:0000313" key="4">
    <source>
        <dbReference type="Proteomes" id="UP001201812"/>
    </source>
</evidence>
<feature type="chain" id="PRO_5041934809" evidence="1">
    <location>
        <begin position="20"/>
        <end position="929"/>
    </location>
</feature>